<protein>
    <submittedName>
        <fullName evidence="1">Uncharacterized protein</fullName>
    </submittedName>
</protein>
<proteinExistence type="predicted"/>
<evidence type="ECO:0000313" key="2">
    <source>
        <dbReference type="Proteomes" id="UP001058687"/>
    </source>
</evidence>
<name>A0AAE9N6F8_9VIBR</name>
<reference evidence="1" key="1">
    <citation type="submission" date="2020-03" db="EMBL/GenBank/DDBJ databases">
        <title>Five strains of Vibrio campbellii isolated from Mariana Trench.</title>
        <authorList>
            <person name="Liang J."/>
            <person name="Zhang X.-H."/>
        </authorList>
    </citation>
    <scope>NUCLEOTIDE SEQUENCE</scope>
    <source>
        <strain evidence="1">LJC014</strain>
    </source>
</reference>
<dbReference type="EMBL" id="CP050468">
    <property type="protein sequence ID" value="UTZ29417.1"/>
    <property type="molecule type" value="Genomic_DNA"/>
</dbReference>
<evidence type="ECO:0000313" key="1">
    <source>
        <dbReference type="EMBL" id="UTZ29417.1"/>
    </source>
</evidence>
<dbReference type="AlphaFoldDB" id="A0AAE9N6F8"/>
<dbReference type="RefSeq" id="WP_255941869.1">
    <property type="nucleotide sequence ID" value="NZ_CP050468.1"/>
</dbReference>
<accession>A0AAE9N6F8</accession>
<dbReference type="Proteomes" id="UP001058687">
    <property type="component" value="Chromosome 2"/>
</dbReference>
<sequence>MNTEDLERRLQEITYWCKCFNTEPEKKEAVSYLYVHTQLLLDELQSKKPANQVPSKM</sequence>
<gene>
    <name evidence="1" type="ORF">HB761_22695</name>
</gene>
<organism evidence="1 2">
    <name type="scientific">Vibrio campbellii</name>
    <dbReference type="NCBI Taxonomy" id="680"/>
    <lineage>
        <taxon>Bacteria</taxon>
        <taxon>Pseudomonadati</taxon>
        <taxon>Pseudomonadota</taxon>
        <taxon>Gammaproteobacteria</taxon>
        <taxon>Vibrionales</taxon>
        <taxon>Vibrionaceae</taxon>
        <taxon>Vibrio</taxon>
    </lineage>
</organism>